<feature type="domain" description="Glycosyltransferase 2-like" evidence="1">
    <location>
        <begin position="9"/>
        <end position="124"/>
    </location>
</feature>
<evidence type="ECO:0000259" key="1">
    <source>
        <dbReference type="Pfam" id="PF00535"/>
    </source>
</evidence>
<dbReference type="Pfam" id="PF00535">
    <property type="entry name" value="Glycos_transf_2"/>
    <property type="match status" value="1"/>
</dbReference>
<dbReference type="Gene3D" id="3.90.550.10">
    <property type="entry name" value="Spore Coat Polysaccharide Biosynthesis Protein SpsA, Chain A"/>
    <property type="match status" value="1"/>
</dbReference>
<dbReference type="InterPro" id="IPR029044">
    <property type="entry name" value="Nucleotide-diphossugar_trans"/>
</dbReference>
<dbReference type="PANTHER" id="PTHR22916">
    <property type="entry name" value="GLYCOSYLTRANSFERASE"/>
    <property type="match status" value="1"/>
</dbReference>
<accession>A0A644XY30</accession>
<dbReference type="CDD" id="cd00761">
    <property type="entry name" value="Glyco_tranf_GTA_type"/>
    <property type="match status" value="1"/>
</dbReference>
<reference evidence="2" key="1">
    <citation type="submission" date="2019-08" db="EMBL/GenBank/DDBJ databases">
        <authorList>
            <person name="Kucharzyk K."/>
            <person name="Murdoch R.W."/>
            <person name="Higgins S."/>
            <person name="Loffler F."/>
        </authorList>
    </citation>
    <scope>NUCLEOTIDE SEQUENCE</scope>
</reference>
<gene>
    <name evidence="2" type="ORF">SDC9_67609</name>
</gene>
<dbReference type="GO" id="GO:0016758">
    <property type="term" value="F:hexosyltransferase activity"/>
    <property type="evidence" value="ECO:0007669"/>
    <property type="project" value="UniProtKB-ARBA"/>
</dbReference>
<dbReference type="EMBL" id="VSSQ01003535">
    <property type="protein sequence ID" value="MPM21166.1"/>
    <property type="molecule type" value="Genomic_DNA"/>
</dbReference>
<proteinExistence type="predicted"/>
<dbReference type="SUPFAM" id="SSF53448">
    <property type="entry name" value="Nucleotide-diphospho-sugar transferases"/>
    <property type="match status" value="1"/>
</dbReference>
<name>A0A644XY30_9ZZZZ</name>
<dbReference type="PANTHER" id="PTHR22916:SF3">
    <property type="entry name" value="UDP-GLCNAC:BETAGAL BETA-1,3-N-ACETYLGLUCOSAMINYLTRANSFERASE-LIKE PROTEIN 1"/>
    <property type="match status" value="1"/>
</dbReference>
<dbReference type="AlphaFoldDB" id="A0A644XY30"/>
<comment type="caution">
    <text evidence="2">The sequence shown here is derived from an EMBL/GenBank/DDBJ whole genome shotgun (WGS) entry which is preliminary data.</text>
</comment>
<dbReference type="InterPro" id="IPR001173">
    <property type="entry name" value="Glyco_trans_2-like"/>
</dbReference>
<organism evidence="2">
    <name type="scientific">bioreactor metagenome</name>
    <dbReference type="NCBI Taxonomy" id="1076179"/>
    <lineage>
        <taxon>unclassified sequences</taxon>
        <taxon>metagenomes</taxon>
        <taxon>ecological metagenomes</taxon>
    </lineage>
</organism>
<protein>
    <recommendedName>
        <fullName evidence="1">Glycosyltransferase 2-like domain-containing protein</fullName>
    </recommendedName>
</protein>
<sequence>MNAESKKVSLIMPCYNCAEHLDVMLASVYGQTYDNLELICVNDGSTDGTRKKLEAWKPLLQARGIQVVLENKGNGGAASAINCGLGLFAGDYVCFPDSDDMLMPTYASDMAQYLDTHPEKGYVQCDWLMCEGGGANVPFRWRRSHDDLHAGEHLLESLIVDRAAHLVWAFMVRRTYLEQWLPGLRIYDGWQVQEFPLLLPLACGGMYGHVAKPLYFYFQRAGGFYSRHFLGGYAGAVEYGRRLHRETLCVIDGLPVDDARKARLRLLSGLQLLRNGLMLSRRYENEADRSSWLRDLADKIQTLSPSGYRPGEEELSLLYEEWLDVLISHLCTGTVRPPACPETPQEPIAIYGAGREGKKIISLLLAQDVTISHIWDQAAVDSDLGRYGGVAVSPPEFDRVSSAEKQRLSVLVTIMNSDTSQTVCDRLRGCGFAHVYGHRQIRAYITASIVPRFLAGGADRKGCTQ</sequence>
<evidence type="ECO:0000313" key="2">
    <source>
        <dbReference type="EMBL" id="MPM21166.1"/>
    </source>
</evidence>